<dbReference type="Proteomes" id="UP000004994">
    <property type="component" value="Chromosome 3"/>
</dbReference>
<evidence type="ECO:0000256" key="1">
    <source>
        <dbReference type="SAM" id="MobiDB-lite"/>
    </source>
</evidence>
<dbReference type="PaxDb" id="4081-Solyc03g044980.1.1"/>
<protein>
    <submittedName>
        <fullName evidence="2">Uncharacterized protein</fullName>
    </submittedName>
</protein>
<accession>A0A3Q7FH35</accession>
<dbReference type="Gramene" id="Solyc03g044980.1.1">
    <property type="protein sequence ID" value="Solyc03g044980.1.1.1"/>
    <property type="gene ID" value="Solyc03g044980.1"/>
</dbReference>
<name>A0A3Q7FH35_SOLLC</name>
<keyword evidence="3" id="KW-1185">Reference proteome</keyword>
<proteinExistence type="predicted"/>
<evidence type="ECO:0000313" key="2">
    <source>
        <dbReference type="EnsemblPlants" id="Solyc03g044980.1.1.1"/>
    </source>
</evidence>
<feature type="region of interest" description="Disordered" evidence="1">
    <location>
        <begin position="28"/>
        <end position="64"/>
    </location>
</feature>
<feature type="compositionally biased region" description="Polar residues" evidence="1">
    <location>
        <begin position="28"/>
        <end position="38"/>
    </location>
</feature>
<reference evidence="2" key="1">
    <citation type="journal article" date="2012" name="Nature">
        <title>The tomato genome sequence provides insights into fleshy fruit evolution.</title>
        <authorList>
            <consortium name="Tomato Genome Consortium"/>
        </authorList>
    </citation>
    <scope>NUCLEOTIDE SEQUENCE [LARGE SCALE GENOMIC DNA]</scope>
    <source>
        <strain evidence="2">cv. Heinz 1706</strain>
    </source>
</reference>
<dbReference type="InParanoid" id="A0A3Q7FH35"/>
<dbReference type="EnsemblPlants" id="Solyc03g044980.1.1">
    <property type="protein sequence ID" value="Solyc03g044980.1.1.1"/>
    <property type="gene ID" value="Solyc03g044980.1"/>
</dbReference>
<reference evidence="2" key="2">
    <citation type="submission" date="2019-01" db="UniProtKB">
        <authorList>
            <consortium name="EnsemblPlants"/>
        </authorList>
    </citation>
    <scope>IDENTIFICATION</scope>
    <source>
        <strain evidence="2">cv. Heinz 1706</strain>
    </source>
</reference>
<sequence>MPLFQNFQPTHLSSTLVTQAFPLNSPNFARSNPFSSSPREYPKRTPKSATLRASSKRRGQRLLRTPNVSFGSNDFFCWPPAASVLVAA</sequence>
<evidence type="ECO:0000313" key="3">
    <source>
        <dbReference type="Proteomes" id="UP000004994"/>
    </source>
</evidence>
<dbReference type="AlphaFoldDB" id="A0A3Q7FH35"/>
<organism evidence="2">
    <name type="scientific">Solanum lycopersicum</name>
    <name type="common">Tomato</name>
    <name type="synonym">Lycopersicon esculentum</name>
    <dbReference type="NCBI Taxonomy" id="4081"/>
    <lineage>
        <taxon>Eukaryota</taxon>
        <taxon>Viridiplantae</taxon>
        <taxon>Streptophyta</taxon>
        <taxon>Embryophyta</taxon>
        <taxon>Tracheophyta</taxon>
        <taxon>Spermatophyta</taxon>
        <taxon>Magnoliopsida</taxon>
        <taxon>eudicotyledons</taxon>
        <taxon>Gunneridae</taxon>
        <taxon>Pentapetalae</taxon>
        <taxon>asterids</taxon>
        <taxon>lamiids</taxon>
        <taxon>Solanales</taxon>
        <taxon>Solanaceae</taxon>
        <taxon>Solanoideae</taxon>
        <taxon>Solaneae</taxon>
        <taxon>Solanum</taxon>
        <taxon>Solanum subgen. Lycopersicon</taxon>
    </lineage>
</organism>